<evidence type="ECO:0000313" key="2">
    <source>
        <dbReference type="Proteomes" id="UP000292282"/>
    </source>
</evidence>
<dbReference type="EMBL" id="PITK01000457">
    <property type="protein sequence ID" value="TBU13360.1"/>
    <property type="molecule type" value="Genomic_DNA"/>
</dbReference>
<organism evidence="1 2">
    <name type="scientific">Hamiltosporidium tvaerminnensis</name>
    <dbReference type="NCBI Taxonomy" id="1176355"/>
    <lineage>
        <taxon>Eukaryota</taxon>
        <taxon>Fungi</taxon>
        <taxon>Fungi incertae sedis</taxon>
        <taxon>Microsporidia</taxon>
        <taxon>Dubosqiidae</taxon>
        <taxon>Hamiltosporidium</taxon>
    </lineage>
</organism>
<proteinExistence type="predicted"/>
<dbReference type="AlphaFoldDB" id="A0A4Q9LZX2"/>
<dbReference type="VEuPathDB" id="MicrosporidiaDB:CWI38_0457p0010"/>
<reference evidence="1 2" key="1">
    <citation type="submission" date="2017-12" db="EMBL/GenBank/DDBJ databases">
        <authorList>
            <person name="Pombert J.-F."/>
            <person name="Haag K.L."/>
            <person name="Ebert D."/>
        </authorList>
    </citation>
    <scope>NUCLEOTIDE SEQUENCE [LARGE SCALE GENOMIC DNA]</scope>
    <source>
        <strain evidence="1">IL-G-3</strain>
    </source>
</reference>
<protein>
    <submittedName>
        <fullName evidence="1">Uncharacterized protein</fullName>
    </submittedName>
</protein>
<sequence>MSEMKIKSAPGHTIRNDISLASLIRKTSLKNKIMPETLKVNFDIFTARLFGTYIIVNEISKIHSNWVSNVLKYSIHAKIISYFIVENKDFKADD</sequence>
<dbReference type="Proteomes" id="UP000292282">
    <property type="component" value="Unassembled WGS sequence"/>
</dbReference>
<gene>
    <name evidence="1" type="ORF">CWI38_0457p0010</name>
</gene>
<accession>A0A4Q9LZX2</accession>
<evidence type="ECO:0000313" key="1">
    <source>
        <dbReference type="EMBL" id="TBU13360.1"/>
    </source>
</evidence>
<comment type="caution">
    <text evidence="1">The sequence shown here is derived from an EMBL/GenBank/DDBJ whole genome shotgun (WGS) entry which is preliminary data.</text>
</comment>
<name>A0A4Q9LZX2_9MICR</name>
<keyword evidence="2" id="KW-1185">Reference proteome</keyword>